<dbReference type="SUPFAM" id="SSF54427">
    <property type="entry name" value="NTF2-like"/>
    <property type="match status" value="1"/>
</dbReference>
<keyword evidence="4" id="KW-1185">Reference proteome</keyword>
<organism evidence="3 4">
    <name type="scientific">Streptomyces paromomycinus</name>
    <name type="common">Streptomyces rimosus subsp. paromomycinus</name>
    <dbReference type="NCBI Taxonomy" id="92743"/>
    <lineage>
        <taxon>Bacteria</taxon>
        <taxon>Bacillati</taxon>
        <taxon>Actinomycetota</taxon>
        <taxon>Actinomycetes</taxon>
        <taxon>Kitasatosporales</taxon>
        <taxon>Streptomycetaceae</taxon>
        <taxon>Streptomyces</taxon>
    </lineage>
</organism>
<feature type="domain" description="SnoaL-like" evidence="1">
    <location>
        <begin position="14"/>
        <end position="125"/>
    </location>
</feature>
<protein>
    <recommendedName>
        <fullName evidence="1">SnoaL-like domain-containing protein</fullName>
    </recommendedName>
</protein>
<dbReference type="Proteomes" id="UP000286746">
    <property type="component" value="Unassembled WGS sequence"/>
</dbReference>
<proteinExistence type="predicted"/>
<evidence type="ECO:0000313" key="3">
    <source>
        <dbReference type="EMBL" id="GCD47575.1"/>
    </source>
</evidence>
<dbReference type="EMBL" id="MH104947">
    <property type="protein sequence ID" value="AYJ71726.1"/>
    <property type="molecule type" value="Genomic_DNA"/>
</dbReference>
<dbReference type="InterPro" id="IPR037401">
    <property type="entry name" value="SnoaL-like"/>
</dbReference>
<dbReference type="AlphaFoldDB" id="A0A401WE10"/>
<dbReference type="RefSeq" id="WP_125057654.1">
    <property type="nucleotide sequence ID" value="NZ_BHZD01000001.1"/>
</dbReference>
<evidence type="ECO:0000313" key="2">
    <source>
        <dbReference type="EMBL" id="AYJ71726.1"/>
    </source>
</evidence>
<gene>
    <name evidence="3" type="ORF">GKJPGBOP_07345</name>
</gene>
<dbReference type="Pfam" id="PF12680">
    <property type="entry name" value="SnoaL_2"/>
    <property type="match status" value="1"/>
</dbReference>
<dbReference type="Gene3D" id="3.10.450.50">
    <property type="match status" value="1"/>
</dbReference>
<dbReference type="EMBL" id="BHZD01000001">
    <property type="protein sequence ID" value="GCD47575.1"/>
    <property type="molecule type" value="Genomic_DNA"/>
</dbReference>
<evidence type="ECO:0000259" key="1">
    <source>
        <dbReference type="Pfam" id="PF12680"/>
    </source>
</evidence>
<evidence type="ECO:0000313" key="4">
    <source>
        <dbReference type="Proteomes" id="UP000286746"/>
    </source>
</evidence>
<accession>A0A401WE10</accession>
<reference evidence="3 4" key="2">
    <citation type="submission" date="2018-11" db="EMBL/GenBank/DDBJ databases">
        <title>Whole genome sequence of Streptomyces paromomycinus NBRC 15454(T).</title>
        <authorList>
            <person name="Komaki H."/>
            <person name="Tamura T."/>
        </authorList>
    </citation>
    <scope>NUCLEOTIDE SEQUENCE [LARGE SCALE GENOMIC DNA]</scope>
    <source>
        <strain evidence="3 4">NBRC 15454</strain>
    </source>
</reference>
<dbReference type="InterPro" id="IPR032710">
    <property type="entry name" value="NTF2-like_dom_sf"/>
</dbReference>
<reference evidence="2" key="1">
    <citation type="journal article" date="2018" name="Nat. Catal.">
        <title>A vitamin K-dependent carboxylase orthologue is involved in antibiotic biosynthesis.</title>
        <authorList>
            <person name="Law B.J.C."/>
            <person name="Zhuo Y."/>
            <person name="Winn M."/>
            <person name="Francis D."/>
            <person name="Zhang Y."/>
            <person name="Samborskyy M."/>
            <person name="Murphy A."/>
            <person name="Ren L."/>
            <person name="Leadlay P.F."/>
            <person name="Micklefield J."/>
        </authorList>
    </citation>
    <scope>NUCLEOTIDE SEQUENCE</scope>
    <source>
        <strain evidence="2">NRRL:2455</strain>
    </source>
</reference>
<sequence>MPGLPPHPHVETAVRYHEAVAHGAVGEELARFFDEYVVQEEFPNALFPDGVRRGLSDVLESAERGRALLSHQRFDIHNAVAAGDQVAVEVTWSGTLAVPMGTLPAGHVLRAHIAVFLEFRDGRIRAQRNYDCYERLERVPDSG</sequence>
<name>A0A401WE10_STREY</name>